<sequence>MADLPPSIAVFRHLQSLVSFATLLQLVGLGQGRFAALLQEPVDRLQYARFSLLGGLRFRVSLRLERIEAVRPVRLLAQSILFRLRHIFVLFRFHVFLEILLHKPPFGRSFDLLFFELLFQLQAL</sequence>
<dbReference type="AlphaFoldDB" id="A0A8D8BKQ5"/>
<evidence type="ECO:0000313" key="1">
    <source>
        <dbReference type="EMBL" id="CAG6477511.1"/>
    </source>
</evidence>
<protein>
    <submittedName>
        <fullName evidence="1">(northern house mosquito) hypothetical protein</fullName>
    </submittedName>
</protein>
<proteinExistence type="predicted"/>
<dbReference type="EMBL" id="HBUE01081145">
    <property type="protein sequence ID" value="CAG6477511.1"/>
    <property type="molecule type" value="Transcribed_RNA"/>
</dbReference>
<organism evidence="1">
    <name type="scientific">Culex pipiens</name>
    <name type="common">House mosquito</name>
    <dbReference type="NCBI Taxonomy" id="7175"/>
    <lineage>
        <taxon>Eukaryota</taxon>
        <taxon>Metazoa</taxon>
        <taxon>Ecdysozoa</taxon>
        <taxon>Arthropoda</taxon>
        <taxon>Hexapoda</taxon>
        <taxon>Insecta</taxon>
        <taxon>Pterygota</taxon>
        <taxon>Neoptera</taxon>
        <taxon>Endopterygota</taxon>
        <taxon>Diptera</taxon>
        <taxon>Nematocera</taxon>
        <taxon>Culicoidea</taxon>
        <taxon>Culicidae</taxon>
        <taxon>Culicinae</taxon>
        <taxon>Culicini</taxon>
        <taxon>Culex</taxon>
        <taxon>Culex</taxon>
    </lineage>
</organism>
<reference evidence="1" key="1">
    <citation type="submission" date="2021-05" db="EMBL/GenBank/DDBJ databases">
        <authorList>
            <person name="Alioto T."/>
            <person name="Alioto T."/>
            <person name="Gomez Garrido J."/>
        </authorList>
    </citation>
    <scope>NUCLEOTIDE SEQUENCE</scope>
</reference>
<name>A0A8D8BKQ5_CULPI</name>
<accession>A0A8D8BKQ5</accession>